<dbReference type="Gene3D" id="2.30.42.10">
    <property type="match status" value="3"/>
</dbReference>
<feature type="compositionally biased region" description="Polar residues" evidence="2">
    <location>
        <begin position="1829"/>
        <end position="1838"/>
    </location>
</feature>
<dbReference type="GO" id="GO:0030041">
    <property type="term" value="P:actin filament polymerization"/>
    <property type="evidence" value="ECO:0000318"/>
    <property type="project" value="GO_Central"/>
</dbReference>
<name>A7RJG2_NEMVE</name>
<dbReference type="InterPro" id="IPR036034">
    <property type="entry name" value="PDZ_sf"/>
</dbReference>
<feature type="coiled-coil region" evidence="1">
    <location>
        <begin position="1365"/>
        <end position="1399"/>
    </location>
</feature>
<feature type="compositionally biased region" description="Basic and acidic residues" evidence="2">
    <location>
        <begin position="872"/>
        <end position="889"/>
    </location>
</feature>
<gene>
    <name evidence="5" type="ORF">NEMVEDRAFT_v1g238741</name>
</gene>
<dbReference type="eggNOG" id="KOG1924">
    <property type="taxonomic scope" value="Eukaryota"/>
</dbReference>
<dbReference type="PROSITE" id="PS50106">
    <property type="entry name" value="PDZ"/>
    <property type="match status" value="3"/>
</dbReference>
<dbReference type="EMBL" id="DS469514">
    <property type="protein sequence ID" value="EDO48372.1"/>
    <property type="molecule type" value="Genomic_DNA"/>
</dbReference>
<proteinExistence type="predicted"/>
<feature type="compositionally biased region" description="Basic and acidic residues" evidence="2">
    <location>
        <begin position="2083"/>
        <end position="2095"/>
    </location>
</feature>
<feature type="domain" description="PDZ" evidence="3">
    <location>
        <begin position="1"/>
        <end position="67"/>
    </location>
</feature>
<feature type="compositionally biased region" description="Low complexity" evidence="2">
    <location>
        <begin position="1558"/>
        <end position="1568"/>
    </location>
</feature>
<feature type="compositionally biased region" description="Polar residues" evidence="2">
    <location>
        <begin position="429"/>
        <end position="440"/>
    </location>
</feature>
<feature type="domain" description="FH2" evidence="4">
    <location>
        <begin position="983"/>
        <end position="1378"/>
    </location>
</feature>
<feature type="compositionally biased region" description="Pro residues" evidence="2">
    <location>
        <begin position="1569"/>
        <end position="1584"/>
    </location>
</feature>
<evidence type="ECO:0000259" key="3">
    <source>
        <dbReference type="PROSITE" id="PS50106"/>
    </source>
</evidence>
<dbReference type="CDD" id="cd07347">
    <property type="entry name" value="harmonin_N_like"/>
    <property type="match status" value="1"/>
</dbReference>
<sequence length="2195" mass="243118">MLRNNERWPEAFGFKIGGKAPVVIISVQDNSIAERAGLQAGDQILELNGENVQALTKDQIVLLARRSTRVPPALAVISRIRTFDLRRRRGRFGFTVRGSGPVFVHNVEPKSPAFTVGMRTGDLVLKVNGVSVRHANAEQVQQVVEACGPIVSVVLIAGAQSIGEMDKKGKSGTSSAKYRRARDFYLQMNYYLPGDNVKKGRLIKALNKYARDRHIEHLCKALVGILQTHIERKLLREIRFLIPNKHKPQFDVMVGMNSELKRPHHPVSAMPFDSLSRSSTTDDFDSGESAQFRTWSSASSFQSQYSNQKRGINADPPRSVPIKRGGPGAGFGFTLTGNAPVCVRLVDKGSPAAQARLKPGDHILEINGLNVRNKTHAHVVELLKGSGSQPTLLVQWRPMSALKNHSSASSISSRSVTFDAEDNRPGSALSRSSTLRTDQLVSRRPREDPQMVKILAREFKIHMNRLFTSGEQKYIKQCLMDYRRDRDVEKLLGSIEPVLDDPDKLHILHYMSSLLPEIEQLAFDREAARVFSRRAESKPSCVAYLWFLTLCSLLTHLSGIPVVSHKFGLRYDGPVIEACLDQTLPERCRLFFCPYFRTLSEYFHKMPEYVPNISQMMFLNCSDGPLPSVNTNDADVIDVLYRVQGMKLTDVPRERNLIGGSGKTRKNLIGGSSKTRKTSLVARERREKTSLDARVRREKTLLVAQASETSQRALKREKPYWWLGKARKKLIGDSALSNYPDEEWPTQGARSRWNNNSSGADLDMVPVRDNSRNGVMMNGSDHDEDDDEELDLGLEELADALLEEDRKKAAAQMQTQAQVHSSGPRRARPGSTGEPGITATMSEDSREAPEGGFESISGSPGGSSTEAGTGPSREELERDLESRKKEVNQYKKIINEQQQELAKSRPLDGEDSGSQPSKPSFSNDLASAVKARNKDDEDEKASKSEAATPPPPPPPGGAGPPPPPPPPPPGLPAPPPPPGLPGVDGPDGGRMQLKRVNWEKLSGVGLENTVWAQLGRNERLDNVIEFMELDQNFSTIQQTKEKEPKKPEKPQVLGPKKAYNILHKVDNIMSMFCSKLLKYKYFADDVSKMDIADIFSFEITPPYRKTVPYFLLFCTALLHSHVLLNVKKRLKAMLFRAQFDDKCDEVKPDLEAVIDAAAELRTSDKLQRVLELVLMTGNYMNKGNTRIAGAQAFKISYLTKLNTTKTTDNKSTLLNFLVQKIEERCPELLDVKDDLRTVPIAAKVSGQLLATEVQDLSRRMKGIKDDLISFQALASQKEEDRFTEVVINIITSSLTKCQNIIEETEGKLEELLDLQKKMNEDFRDVVKFFGEKDSKMTTEEFFGIFAAFLVHFNMAVNHNITKKKLQEEQAKREERNKLFKELKQRKISVDEEVEQAKDELMKSLDARRPKSNDQATTISPTTAITSENQANGLSNQPSRYDQGQLSTRIVVSKSPREELVCKDSSQALSQSPSLKPIKPVNPVKPESSKPEVPVSPREFFARKESNQSITLPRSPPKPVNRAVDSPKPEVPVSPREFFARQDSAQRIGQSSSPPKPVKPSTKPVVPVKPVKPPSPIKPKPPIPSSKPARRGSGSNNNSDDAGVGIYSEVSPTRNNEINYQRQKETNPDIPLSIGGASIDTSPQNFKNNKSAFQSGTSSGKPPYVYAKPDMSKKTPKPVKPALKEKAEPSPPPPPRLYEDEPTSPNVDPGPPTFKPPDPPTAAKTLPSSIKSSTQPIKSSTQSSKRSQSEYQDTGPPNFKPPPPPGSHKHGSLPLPLEDPLIKGRFTPPPEFQSDGNTMGYTEVFPKVSPKSNDHSGQHSEVVPHPMITPYSSVDVASSTPPPANFDNDYEEVVVRKKPTKPTPYKPTGSKAEEFGVPPLFSRGFSEDVQSPDEDSSYEVTSPRFPQTPLSPKLASAQILTNDDDSSIKRSYRPPTPPARYRARDDTPEQQPPPPPRTTSVRDDTDIDKIISKALSKELKPDLDDIPVRDIHPTVNNKPYLPVKPPLPVKPDVSSTKRSQPKIGSSALLPKSFGVPRDRSPSNEKPSYGPTNGWSYTSGKPTQERRDSLEGIEIVPPPPPSDVIETRVGDLRDELRPINLPSASNPSPVPPPPPSVPPPSLPLDGMDFHGMDPAEIPKGLVNGFELSSYGSDEDDFTPPPPLPPGDGYEFQGVPPPPMEFVKERMKPLVPPLRKQR</sequence>
<feature type="compositionally biased region" description="Pro residues" evidence="2">
    <location>
        <begin position="1707"/>
        <end position="1719"/>
    </location>
</feature>
<dbReference type="Pfam" id="PF02181">
    <property type="entry name" value="FH2"/>
    <property type="match status" value="1"/>
</dbReference>
<feature type="compositionally biased region" description="Polar residues" evidence="2">
    <location>
        <begin position="1897"/>
        <end position="1909"/>
    </location>
</feature>
<dbReference type="SMART" id="SM00498">
    <property type="entry name" value="FH2"/>
    <property type="match status" value="1"/>
</dbReference>
<dbReference type="SMART" id="SM00228">
    <property type="entry name" value="PDZ"/>
    <property type="match status" value="3"/>
</dbReference>
<dbReference type="PROSITE" id="PS51444">
    <property type="entry name" value="FH2"/>
    <property type="match status" value="1"/>
</dbReference>
<feature type="region of interest" description="Disordered" evidence="2">
    <location>
        <begin position="405"/>
        <end position="444"/>
    </location>
</feature>
<evidence type="ECO:0000259" key="4">
    <source>
        <dbReference type="PROSITE" id="PS51444"/>
    </source>
</evidence>
<feature type="region of interest" description="Disordered" evidence="2">
    <location>
        <begin position="268"/>
        <end position="288"/>
    </location>
</feature>
<dbReference type="PANTHER" id="PTHR45725">
    <property type="entry name" value="FORMIN HOMOLOGY 2 FAMILY MEMBER"/>
    <property type="match status" value="1"/>
</dbReference>
<protein>
    <submittedName>
        <fullName evidence="5">Uncharacterized protein</fullName>
    </submittedName>
</protein>
<feature type="domain" description="PDZ" evidence="3">
    <location>
        <begin position="86"/>
        <end position="159"/>
    </location>
</feature>
<feature type="region of interest" description="Disordered" evidence="2">
    <location>
        <begin position="655"/>
        <end position="677"/>
    </location>
</feature>
<dbReference type="InParanoid" id="A7RJG2"/>
<feature type="compositionally biased region" description="Pro residues" evidence="2">
    <location>
        <begin position="2106"/>
        <end position="2120"/>
    </location>
</feature>
<dbReference type="CDD" id="cd07354">
    <property type="entry name" value="HN_L-delphilin-R1_like"/>
    <property type="match status" value="1"/>
</dbReference>
<evidence type="ECO:0000313" key="5">
    <source>
        <dbReference type="EMBL" id="EDO48372.1"/>
    </source>
</evidence>
<dbReference type="SUPFAM" id="SSF101447">
    <property type="entry name" value="Formin homology 2 domain (FH2 domain)"/>
    <property type="match status" value="1"/>
</dbReference>
<dbReference type="SUPFAM" id="SSF50156">
    <property type="entry name" value="PDZ domain-like"/>
    <property type="match status" value="3"/>
</dbReference>
<feature type="coiled-coil region" evidence="1">
    <location>
        <begin position="1294"/>
        <end position="1321"/>
    </location>
</feature>
<feature type="compositionally biased region" description="Polar residues" evidence="2">
    <location>
        <begin position="856"/>
        <end position="867"/>
    </location>
</feature>
<feature type="region of interest" description="Disordered" evidence="2">
    <location>
        <begin position="736"/>
        <end position="788"/>
    </location>
</feature>
<feature type="compositionally biased region" description="Basic and acidic residues" evidence="2">
    <location>
        <begin position="932"/>
        <end position="943"/>
    </location>
</feature>
<feature type="compositionally biased region" description="Polar residues" evidence="2">
    <location>
        <begin position="1427"/>
        <end position="1449"/>
    </location>
</feature>
<dbReference type="HOGENOM" id="CLU_231280_0_0_1"/>
<accession>A7RJG2</accession>
<dbReference type="Proteomes" id="UP000001593">
    <property type="component" value="Unassembled WGS sequence"/>
</dbReference>
<dbReference type="OMA" id="GSHFIVF"/>
<feature type="compositionally biased region" description="Polar residues" evidence="2">
    <location>
        <begin position="1638"/>
        <end position="1659"/>
    </location>
</feature>
<evidence type="ECO:0000256" key="2">
    <source>
        <dbReference type="SAM" id="MobiDB-lite"/>
    </source>
</evidence>
<feature type="region of interest" description="Disordered" evidence="2">
    <location>
        <begin position="1401"/>
        <end position="2195"/>
    </location>
</feature>
<feature type="compositionally biased region" description="Low complexity" evidence="2">
    <location>
        <begin position="1415"/>
        <end position="1426"/>
    </location>
</feature>
<keyword evidence="6" id="KW-1185">Reference proteome</keyword>
<feature type="compositionally biased region" description="Low complexity" evidence="2">
    <location>
        <begin position="406"/>
        <end position="415"/>
    </location>
</feature>
<dbReference type="Gene3D" id="1.20.58.2220">
    <property type="entry name" value="Formin, FH2 domain"/>
    <property type="match status" value="2"/>
</dbReference>
<feature type="compositionally biased region" description="Polar residues" evidence="2">
    <location>
        <begin position="2042"/>
        <end position="2060"/>
    </location>
</feature>
<dbReference type="InterPro" id="IPR001478">
    <property type="entry name" value="PDZ"/>
</dbReference>
<dbReference type="eggNOG" id="KOG3589">
    <property type="taxonomic scope" value="Eukaryota"/>
</dbReference>
<dbReference type="Gene3D" id="1.20.1160.20">
    <property type="match status" value="2"/>
</dbReference>
<feature type="compositionally biased region" description="Pro residues" evidence="2">
    <location>
        <begin position="948"/>
        <end position="980"/>
    </location>
</feature>
<feature type="compositionally biased region" description="Polar residues" evidence="2">
    <location>
        <begin position="748"/>
        <end position="759"/>
    </location>
</feature>
<dbReference type="STRING" id="45351.A7RJG2"/>
<dbReference type="InterPro" id="IPR042201">
    <property type="entry name" value="FH2_Formin_sf"/>
</dbReference>
<feature type="domain" description="PDZ" evidence="3">
    <location>
        <begin position="319"/>
        <end position="398"/>
    </location>
</feature>
<feature type="compositionally biased region" description="Polar residues" evidence="2">
    <location>
        <begin position="1727"/>
        <end position="1736"/>
    </location>
</feature>
<dbReference type="Pfam" id="PF00595">
    <property type="entry name" value="PDZ"/>
    <property type="match status" value="3"/>
</dbReference>
<keyword evidence="1" id="KW-0175">Coiled coil</keyword>
<evidence type="ECO:0000256" key="1">
    <source>
        <dbReference type="SAM" id="Coils"/>
    </source>
</evidence>
<organism evidence="5 6">
    <name type="scientific">Nematostella vectensis</name>
    <name type="common">Starlet sea anemone</name>
    <dbReference type="NCBI Taxonomy" id="45351"/>
    <lineage>
        <taxon>Eukaryota</taxon>
        <taxon>Metazoa</taxon>
        <taxon>Cnidaria</taxon>
        <taxon>Anthozoa</taxon>
        <taxon>Hexacorallia</taxon>
        <taxon>Actiniaria</taxon>
        <taxon>Edwardsiidae</taxon>
        <taxon>Nematostella</taxon>
    </lineage>
</organism>
<dbReference type="eggNOG" id="KOG3528">
    <property type="taxonomic scope" value="Eukaryota"/>
</dbReference>
<feature type="compositionally biased region" description="Basic and acidic residues" evidence="2">
    <location>
        <begin position="1401"/>
        <end position="1411"/>
    </location>
</feature>
<feature type="compositionally biased region" description="Polar residues" evidence="2">
    <location>
        <begin position="1463"/>
        <end position="1473"/>
    </location>
</feature>
<feature type="compositionally biased region" description="Polar residues" evidence="2">
    <location>
        <begin position="1609"/>
        <end position="1620"/>
    </location>
</feature>
<dbReference type="GO" id="GO:0005884">
    <property type="term" value="C:actin filament"/>
    <property type="evidence" value="ECO:0000318"/>
    <property type="project" value="GO_Central"/>
</dbReference>
<feature type="compositionally biased region" description="Basic and acidic residues" evidence="2">
    <location>
        <begin position="1959"/>
        <end position="1991"/>
    </location>
</feature>
<evidence type="ECO:0000313" key="6">
    <source>
        <dbReference type="Proteomes" id="UP000001593"/>
    </source>
</evidence>
<reference evidence="5 6" key="1">
    <citation type="journal article" date="2007" name="Science">
        <title>Sea anemone genome reveals ancestral eumetazoan gene repertoire and genomic organization.</title>
        <authorList>
            <person name="Putnam N.H."/>
            <person name="Srivastava M."/>
            <person name="Hellsten U."/>
            <person name="Dirks B."/>
            <person name="Chapman J."/>
            <person name="Salamov A."/>
            <person name="Terry A."/>
            <person name="Shapiro H."/>
            <person name="Lindquist E."/>
            <person name="Kapitonov V.V."/>
            <person name="Jurka J."/>
            <person name="Genikhovich G."/>
            <person name="Grigoriev I.V."/>
            <person name="Lucas S.M."/>
            <person name="Steele R.E."/>
            <person name="Finnerty J.R."/>
            <person name="Technau U."/>
            <person name="Martindale M.Q."/>
            <person name="Rokhsar D.S."/>
        </authorList>
    </citation>
    <scope>NUCLEOTIDE SEQUENCE [LARGE SCALE GENOMIC DNA]</scope>
    <source>
        <strain evidence="6">CH2 X CH6</strain>
    </source>
</reference>
<feature type="compositionally biased region" description="Polar residues" evidence="2">
    <location>
        <begin position="912"/>
        <end position="925"/>
    </location>
</feature>
<feature type="region of interest" description="Disordered" evidence="2">
    <location>
        <begin position="806"/>
        <end position="991"/>
    </location>
</feature>
<dbReference type="PhylomeDB" id="A7RJG2"/>
<dbReference type="PANTHER" id="PTHR45725:SF3">
    <property type="entry name" value="DELPHILIN"/>
    <property type="match status" value="1"/>
</dbReference>
<dbReference type="InterPro" id="IPR051425">
    <property type="entry name" value="Formin_Homology"/>
</dbReference>
<dbReference type="InterPro" id="IPR015425">
    <property type="entry name" value="FH2_Formin"/>
</dbReference>